<reference evidence="2" key="1">
    <citation type="submission" date="2020-05" db="EMBL/GenBank/DDBJ databases">
        <authorList>
            <person name="Chiriac C."/>
            <person name="Salcher M."/>
            <person name="Ghai R."/>
            <person name="Kavagutti S V."/>
        </authorList>
    </citation>
    <scope>NUCLEOTIDE SEQUENCE</scope>
</reference>
<dbReference type="Gene3D" id="3.30.2320.60">
    <property type="entry name" value="FhaA, phosphopeptide-binding domain (DUF3662)"/>
    <property type="match status" value="1"/>
</dbReference>
<dbReference type="Pfam" id="PF00498">
    <property type="entry name" value="FHA"/>
    <property type="match status" value="1"/>
</dbReference>
<dbReference type="InterPro" id="IPR000253">
    <property type="entry name" value="FHA_dom"/>
</dbReference>
<evidence type="ECO:0000313" key="3">
    <source>
        <dbReference type="EMBL" id="CAB4862371.1"/>
    </source>
</evidence>
<name>A0A6J6INR0_9ZZZZ</name>
<dbReference type="Gene3D" id="2.60.200.20">
    <property type="match status" value="1"/>
</dbReference>
<dbReference type="Pfam" id="PF12401">
    <property type="entry name" value="FhaA_N"/>
    <property type="match status" value="1"/>
</dbReference>
<dbReference type="SUPFAM" id="SSF49879">
    <property type="entry name" value="SMAD/FHA domain"/>
    <property type="match status" value="1"/>
</dbReference>
<dbReference type="PANTHER" id="PTHR23308">
    <property type="entry name" value="NUCLEAR INHIBITOR OF PROTEIN PHOSPHATASE-1"/>
    <property type="match status" value="1"/>
</dbReference>
<dbReference type="EMBL" id="CAEZVJ010000038">
    <property type="protein sequence ID" value="CAB4626257.1"/>
    <property type="molecule type" value="Genomic_DNA"/>
</dbReference>
<dbReference type="AlphaFoldDB" id="A0A6J6INR0"/>
<gene>
    <name evidence="2" type="ORF">UFOPK1961_00476</name>
    <name evidence="3" type="ORF">UFOPK3364_00319</name>
</gene>
<dbReference type="CDD" id="cd00060">
    <property type="entry name" value="FHA"/>
    <property type="match status" value="1"/>
</dbReference>
<dbReference type="PROSITE" id="PS50006">
    <property type="entry name" value="FHA_DOMAIN"/>
    <property type="match status" value="1"/>
</dbReference>
<dbReference type="SMART" id="SM00240">
    <property type="entry name" value="FHA"/>
    <property type="match status" value="1"/>
</dbReference>
<organism evidence="2">
    <name type="scientific">freshwater metagenome</name>
    <dbReference type="NCBI Taxonomy" id="449393"/>
    <lineage>
        <taxon>unclassified sequences</taxon>
        <taxon>metagenomes</taxon>
        <taxon>ecological metagenomes</taxon>
    </lineage>
</organism>
<evidence type="ECO:0000259" key="1">
    <source>
        <dbReference type="PROSITE" id="PS50006"/>
    </source>
</evidence>
<evidence type="ECO:0000313" key="2">
    <source>
        <dbReference type="EMBL" id="CAB4626257.1"/>
    </source>
</evidence>
<dbReference type="InterPro" id="IPR022128">
    <property type="entry name" value="FhaA_N"/>
</dbReference>
<dbReference type="EMBL" id="CAFBLO010000018">
    <property type="protein sequence ID" value="CAB4862371.1"/>
    <property type="molecule type" value="Genomic_DNA"/>
</dbReference>
<dbReference type="InterPro" id="IPR050923">
    <property type="entry name" value="Cell_Proc_Reg/RNA_Proc"/>
</dbReference>
<dbReference type="InterPro" id="IPR042287">
    <property type="entry name" value="FhaA_N_sf"/>
</dbReference>
<proteinExistence type="predicted"/>
<accession>A0A6J6INR0</accession>
<protein>
    <submittedName>
        <fullName evidence="2">Unannotated protein</fullName>
    </submittedName>
</protein>
<sequence>MGLLDNVERGLERLVSGAFAKSFRGGVQPIEIIAALKREIDSHAVVVQRDRILAPHAYTVGLNSEDFEPLNAHGAVLIGELTDGVRAYATRQRYSFTAPVSITIVAASDITRGVIKVASQALDAVSEWHPALEINGETVHLTGPEIIIGRGSTATVILNDSGASRHHARILWSGTIAGLEDMKSTNGTKLNGTRVTSSPLDQGDVILIGGTQLVFRILPGVSA</sequence>
<dbReference type="InterPro" id="IPR008984">
    <property type="entry name" value="SMAD_FHA_dom_sf"/>
</dbReference>
<feature type="domain" description="FHA" evidence="1">
    <location>
        <begin position="146"/>
        <end position="195"/>
    </location>
</feature>